<comment type="caution">
    <text evidence="2">The sequence shown here is derived from an EMBL/GenBank/DDBJ whole genome shotgun (WGS) entry which is preliminary data.</text>
</comment>
<dbReference type="EMBL" id="VLKO01000002">
    <property type="protein sequence ID" value="TWI02421.1"/>
    <property type="molecule type" value="Genomic_DNA"/>
</dbReference>
<proteinExistence type="predicted"/>
<dbReference type="PANTHER" id="PTHR41339:SF1">
    <property type="entry name" value="SECRETED PROTEIN"/>
    <property type="match status" value="1"/>
</dbReference>
<keyword evidence="1" id="KW-0732">Signal</keyword>
<accession>A0ABY3FMQ0</accession>
<dbReference type="Proteomes" id="UP000317519">
    <property type="component" value="Unassembled WGS sequence"/>
</dbReference>
<feature type="chain" id="PRO_5046367688" description="Lipoprotein" evidence="1">
    <location>
        <begin position="24"/>
        <end position="389"/>
    </location>
</feature>
<dbReference type="PANTHER" id="PTHR41339">
    <property type="entry name" value="LIPL48"/>
    <property type="match status" value="1"/>
</dbReference>
<protein>
    <recommendedName>
        <fullName evidence="4">Lipoprotein</fullName>
    </recommendedName>
</protein>
<evidence type="ECO:0000313" key="3">
    <source>
        <dbReference type="Proteomes" id="UP000317519"/>
    </source>
</evidence>
<dbReference type="PROSITE" id="PS51257">
    <property type="entry name" value="PROKAR_LIPOPROTEIN"/>
    <property type="match status" value="1"/>
</dbReference>
<evidence type="ECO:0000256" key="1">
    <source>
        <dbReference type="SAM" id="SignalP"/>
    </source>
</evidence>
<dbReference type="RefSeq" id="WP_144889745.1">
    <property type="nucleotide sequence ID" value="NZ_VLKO01000002.1"/>
</dbReference>
<evidence type="ECO:0000313" key="2">
    <source>
        <dbReference type="EMBL" id="TWI02421.1"/>
    </source>
</evidence>
<name>A0ABY3FMQ0_9FLAO</name>
<organism evidence="2 3">
    <name type="scientific">Flavobacterium tiangeerense</name>
    <dbReference type="NCBI Taxonomy" id="459471"/>
    <lineage>
        <taxon>Bacteria</taxon>
        <taxon>Pseudomonadati</taxon>
        <taxon>Bacteroidota</taxon>
        <taxon>Flavobacteriia</taxon>
        <taxon>Flavobacteriales</taxon>
        <taxon>Flavobacteriaceae</taxon>
        <taxon>Flavobacterium</taxon>
    </lineage>
</organism>
<feature type="signal peptide" evidence="1">
    <location>
        <begin position="1"/>
        <end position="23"/>
    </location>
</feature>
<reference evidence="2 3" key="1">
    <citation type="journal article" date="2015" name="Stand. Genomic Sci.">
        <title>Genomic Encyclopedia of Bacterial and Archaeal Type Strains, Phase III: the genomes of soil and plant-associated and newly described type strains.</title>
        <authorList>
            <person name="Whitman W.B."/>
            <person name="Woyke T."/>
            <person name="Klenk H.P."/>
            <person name="Zhou Y."/>
            <person name="Lilburn T.G."/>
            <person name="Beck B.J."/>
            <person name="De Vos P."/>
            <person name="Vandamme P."/>
            <person name="Eisen J.A."/>
            <person name="Garrity G."/>
            <person name="Hugenholtz P."/>
            <person name="Kyrpides N.C."/>
        </authorList>
    </citation>
    <scope>NUCLEOTIDE SEQUENCE [LARGE SCALE GENOMIC DNA]</scope>
    <source>
        <strain evidence="2 3">CGMCC 1.6847</strain>
    </source>
</reference>
<gene>
    <name evidence="2" type="ORF">IQ05_00674</name>
</gene>
<evidence type="ECO:0008006" key="4">
    <source>
        <dbReference type="Google" id="ProtNLM"/>
    </source>
</evidence>
<sequence>MKKLVLSLSIVALSLGSCSSDNEEITTQPIPTGTITGDITTAKTYPLGNYTIQGTVKIKSGGSLTIEAGSTITASIADGTADALLVENGGKLFLNGTSALPVVFTETSKTPGSWGGIIMFGDAPIVGANGVTTATSEDGNNLAYGGTNAAHNGGSLKYVRVEYAGKKLTDNTSEMNGFSFYSVGSGTVLENLVAYKGADDGFEFYGGTVSAKNLISYGNFDDSFDWQDGWRGDANTNWLAYQVATGNYGMEIEAKSFNNAFGPKVSNITLTRAAGTVTEGGSSAAEYDAIQFKKDGNGEYSNVVISGYTTANSTAVRIQDKATFDNQVTGGKIKLLNVKINDGTSQFAGVGTTFTVAFPTGNYTTSTTSTGATLTAGAWAIVDGVSLIK</sequence>
<keyword evidence="3" id="KW-1185">Reference proteome</keyword>